<proteinExistence type="predicted"/>
<keyword evidence="4" id="KW-1185">Reference proteome</keyword>
<dbReference type="Proteomes" id="UP001163846">
    <property type="component" value="Unassembled WGS sequence"/>
</dbReference>
<feature type="domain" description="MIF4G" evidence="2">
    <location>
        <begin position="84"/>
        <end position="153"/>
    </location>
</feature>
<comment type="caution">
    <text evidence="3">The sequence shown here is derived from an EMBL/GenBank/DDBJ whole genome shotgun (WGS) entry which is preliminary data.</text>
</comment>
<dbReference type="InterPro" id="IPR003890">
    <property type="entry name" value="MIF4G-like_typ-3"/>
</dbReference>
<feature type="compositionally biased region" description="Gly residues" evidence="1">
    <location>
        <begin position="193"/>
        <end position="205"/>
    </location>
</feature>
<dbReference type="GO" id="GO:0000184">
    <property type="term" value="P:nuclear-transcribed mRNA catabolic process, nonsense-mediated decay"/>
    <property type="evidence" value="ECO:0007669"/>
    <property type="project" value="InterPro"/>
</dbReference>
<gene>
    <name evidence="3" type="ORF">F5878DRAFT_695861</name>
</gene>
<dbReference type="AlphaFoldDB" id="A0AA38U9Y1"/>
<dbReference type="PANTHER" id="PTHR12839:SF7">
    <property type="entry name" value="REGULATOR OF NONSENSE TRANSCRIPTS 2"/>
    <property type="match status" value="1"/>
</dbReference>
<evidence type="ECO:0000259" key="2">
    <source>
        <dbReference type="Pfam" id="PF02854"/>
    </source>
</evidence>
<dbReference type="Gene3D" id="1.25.40.180">
    <property type="match status" value="1"/>
</dbReference>
<feature type="region of interest" description="Disordered" evidence="1">
    <location>
        <begin position="171"/>
        <end position="205"/>
    </location>
</feature>
<evidence type="ECO:0000313" key="3">
    <source>
        <dbReference type="EMBL" id="KAJ3834510.1"/>
    </source>
</evidence>
<dbReference type="GO" id="GO:0035145">
    <property type="term" value="C:exon-exon junction complex"/>
    <property type="evidence" value="ECO:0007669"/>
    <property type="project" value="TreeGrafter"/>
</dbReference>
<dbReference type="GO" id="GO:0003723">
    <property type="term" value="F:RNA binding"/>
    <property type="evidence" value="ECO:0007669"/>
    <property type="project" value="InterPro"/>
</dbReference>
<reference evidence="3" key="1">
    <citation type="submission" date="2022-08" db="EMBL/GenBank/DDBJ databases">
        <authorList>
            <consortium name="DOE Joint Genome Institute"/>
            <person name="Min B."/>
            <person name="Riley R."/>
            <person name="Sierra-Patev S."/>
            <person name="Naranjo-Ortiz M."/>
            <person name="Looney B."/>
            <person name="Konkel Z."/>
            <person name="Slot J.C."/>
            <person name="Sakamoto Y."/>
            <person name="Steenwyk J.L."/>
            <person name="Rokas A."/>
            <person name="Carro J."/>
            <person name="Camarero S."/>
            <person name="Ferreira P."/>
            <person name="Molpeceres G."/>
            <person name="Ruiz-Duenas F.J."/>
            <person name="Serrano A."/>
            <person name="Henrissat B."/>
            <person name="Drula E."/>
            <person name="Hughes K.W."/>
            <person name="Mata J.L."/>
            <person name="Ishikawa N.K."/>
            <person name="Vargas-Isla R."/>
            <person name="Ushijima S."/>
            <person name="Smith C.A."/>
            <person name="Ahrendt S."/>
            <person name="Andreopoulos W."/>
            <person name="He G."/>
            <person name="Labutti K."/>
            <person name="Lipzen A."/>
            <person name="Ng V."/>
            <person name="Sandor L."/>
            <person name="Barry K."/>
            <person name="Martinez A.T."/>
            <person name="Xiao Y."/>
            <person name="Gibbons J.G."/>
            <person name="Terashima K."/>
            <person name="Hibbett D.S."/>
            <person name="Grigoriev I.V."/>
        </authorList>
    </citation>
    <scope>NUCLEOTIDE SEQUENCE</scope>
    <source>
        <strain evidence="3">TFB9207</strain>
    </source>
</reference>
<evidence type="ECO:0000313" key="4">
    <source>
        <dbReference type="Proteomes" id="UP001163846"/>
    </source>
</evidence>
<organism evidence="3 4">
    <name type="scientific">Lentinula raphanica</name>
    <dbReference type="NCBI Taxonomy" id="153919"/>
    <lineage>
        <taxon>Eukaryota</taxon>
        <taxon>Fungi</taxon>
        <taxon>Dikarya</taxon>
        <taxon>Basidiomycota</taxon>
        <taxon>Agaricomycotina</taxon>
        <taxon>Agaricomycetes</taxon>
        <taxon>Agaricomycetidae</taxon>
        <taxon>Agaricales</taxon>
        <taxon>Marasmiineae</taxon>
        <taxon>Omphalotaceae</taxon>
        <taxon>Lentinula</taxon>
    </lineage>
</organism>
<dbReference type="InterPro" id="IPR039762">
    <property type="entry name" value="Nmd2/UPF2"/>
</dbReference>
<dbReference type="PANTHER" id="PTHR12839">
    <property type="entry name" value="NONSENSE-MEDIATED MRNA DECAY PROTEIN 2 UP-FRAMESHIFT SUPPRESSOR 2"/>
    <property type="match status" value="1"/>
</dbReference>
<dbReference type="SUPFAM" id="SSF48371">
    <property type="entry name" value="ARM repeat"/>
    <property type="match status" value="1"/>
</dbReference>
<name>A0AA38U9Y1_9AGAR</name>
<protein>
    <submittedName>
        <fullName evidence="3">Armadillo-type protein</fullName>
    </submittedName>
</protein>
<dbReference type="InterPro" id="IPR016024">
    <property type="entry name" value="ARM-type_fold"/>
</dbReference>
<dbReference type="EMBL" id="MU806522">
    <property type="protein sequence ID" value="KAJ3834510.1"/>
    <property type="molecule type" value="Genomic_DNA"/>
</dbReference>
<accession>A0AA38U9Y1</accession>
<feature type="compositionally biased region" description="Acidic residues" evidence="1">
    <location>
        <begin position="171"/>
        <end position="188"/>
    </location>
</feature>
<evidence type="ECO:0000256" key="1">
    <source>
        <dbReference type="SAM" id="MobiDB-lite"/>
    </source>
</evidence>
<sequence>MTFTTQQPTLTPNVTRADQHVVVHLTQESPQSMDEEDEFRTYSYTWHSRSSCSLLKLRLQNIVYLSNLTKLKSSPNPGSSNLEISAMATLTYDLQRHQPAFSVAIVDQVLEDVRRGLEQNVYRTNQRRLATIKYLGELYIYHLLNSGIIFDTLHFVDEWLAAAFHDVDLIDGDESGEDSGEEEEEEGDEGRQTEGGGGGGIRETR</sequence>
<dbReference type="Pfam" id="PF02854">
    <property type="entry name" value="MIF4G"/>
    <property type="match status" value="1"/>
</dbReference>
<dbReference type="GO" id="GO:0005737">
    <property type="term" value="C:cytoplasm"/>
    <property type="evidence" value="ECO:0007669"/>
    <property type="project" value="TreeGrafter"/>
</dbReference>